<dbReference type="EMBL" id="BRXW01000390">
    <property type="protein sequence ID" value="GMH49707.1"/>
    <property type="molecule type" value="Genomic_DNA"/>
</dbReference>
<dbReference type="SUPFAM" id="SSF48371">
    <property type="entry name" value="ARM repeat"/>
    <property type="match status" value="1"/>
</dbReference>
<protein>
    <submittedName>
        <fullName evidence="2">Uncharacterized protein</fullName>
    </submittedName>
</protein>
<name>A0A9W6Z7Z7_9STRA</name>
<feature type="region of interest" description="Disordered" evidence="1">
    <location>
        <begin position="1415"/>
        <end position="1437"/>
    </location>
</feature>
<evidence type="ECO:0000256" key="1">
    <source>
        <dbReference type="SAM" id="MobiDB-lite"/>
    </source>
</evidence>
<evidence type="ECO:0000313" key="3">
    <source>
        <dbReference type="Proteomes" id="UP001165122"/>
    </source>
</evidence>
<evidence type="ECO:0000313" key="2">
    <source>
        <dbReference type="EMBL" id="GMH49707.1"/>
    </source>
</evidence>
<dbReference type="InterPro" id="IPR016024">
    <property type="entry name" value="ARM-type_fold"/>
</dbReference>
<sequence>MKIDPQSFLLLLTSSSSPLPSTLISQFLDYAENPGKVESKGSDDGEETEEFKGFVEKLKVIVEAWGGEAGEASRITKFYLHHALSLSTYLSKTSSSSTPTSTSTPSSSLPKIPLTPSLLLPLFSYYTHSRLSLTNLAQNLINLGNATGALQSLLSLPFNNPCRPTISSLVYTLYLSPSSSSSLSRDDLIVLSDCYSLSMGRTIWKGGEVCIGCYLIDCLRRLNPLPLDMILKVCKREDVKVEDVLEKGGFIREIKKQGTKEVMESLAVLAEKDENTRRTFRRWFEHADEGILLPLGEGLPRLLSAIDVRNDERWGRKAKECYQSLKSTSPSSRSSCLLLIPILLSVDPTLSPELFSTCVDVLTTLSTTPQNYPTLTLCLQQMLNCLEIMDGHMAVETVKKVMHSPKLVHALSSVLTFPVTTARKGEERVGRKKTRKGWGEWSYMEEERFEERKREGVDLSLGALGSSDPKIASGALSTVSAALSLWSKMSHIGDTGVLAAAPPGHKGELDVTYDADAVAEVRNPEGHRHVFDANYQNAKIRPRGSTLGLIANYTLGSEIVKGAWNVIKGVMNAGGVSVADLVDVKVLVEGVKDALNSERENCEAVDFLKSAVEGNYDVSALILSDPKICSVLLWSPSTPLRVASSCASIIATVWESPPQSALSSCVPSLRSDPSIVSTLIDTVVDPLPENPDHESGEEEIEEYATICDLKSAFVAHSPLPSIFVPLESACRLLFKDTEMARRTKTSINPEEDNTGEQIAYEISQRLRLRLLTVALATVNATGVSSIVDDDGVRSRMVTVCCSVLSSSAVSSYSSSSMDMDMCEDKKIDSSSTQTESIKLFEITVALLTSLLPSEEGPYAREYVHSIKRGSGVENMLRWVGAGEGAWNKNSGSPEGTKAVVNFLHTASASSADVALHLNVNVGVCRALCNGLGGYKNTCEHRGYVVVLKNDEKGGLGGELSYKKSFVEDPSFGVWIDVIKAVSCAVSAAGDNPTLSIGAVEFLCQYAELFLKCLDSAIPTNKSKFTVQGLLEISAICDLLSVLAESEEGWKRVKEMGGVGDRLIASVINVTRDLCCFLGSSVIARQILGSSGQTPTSRHEAISYAHSASSSILAVTLKDQSEAAVVAGGPRAAGNAFDSVFHRKIEELASNALLNCVAAVTRSHPANRSYVGFTVEDSSMLDLTSCVNVGSMVGVRFGGGSGVGGGEQFGEVVGKNDKNNTIDVRFGDSVDSNIPAFRVCGVEDSALRKPVLNLSSGGNGVDEIWKGALCIGHLGLAVRWCKGFWLNSENRGKAGLDIKGLSERLVVLLACELGLGAESYNLVVGADEKLCMMIFSLFGDGGANDRRGGGGGKNNNTSSSGPIGGVFGSGMQALIGRDCLELISGGNPMIEFFKQGVAVANAEALSPRGLGAGAGGGVGGGAGRSRSASSIGGIWDLV</sequence>
<proteinExistence type="predicted"/>
<dbReference type="OrthoDB" id="10688506at2759"/>
<organism evidence="2 3">
    <name type="scientific">Triparma laevis f. longispina</name>
    <dbReference type="NCBI Taxonomy" id="1714387"/>
    <lineage>
        <taxon>Eukaryota</taxon>
        <taxon>Sar</taxon>
        <taxon>Stramenopiles</taxon>
        <taxon>Ochrophyta</taxon>
        <taxon>Bolidophyceae</taxon>
        <taxon>Parmales</taxon>
        <taxon>Triparmaceae</taxon>
        <taxon>Triparma</taxon>
    </lineage>
</organism>
<feature type="compositionally biased region" description="Low complexity" evidence="1">
    <location>
        <begin position="1423"/>
        <end position="1437"/>
    </location>
</feature>
<dbReference type="Proteomes" id="UP001165122">
    <property type="component" value="Unassembled WGS sequence"/>
</dbReference>
<accession>A0A9W6Z7Z7</accession>
<gene>
    <name evidence="2" type="ORF">TrLO_g15994</name>
</gene>
<comment type="caution">
    <text evidence="2">The sequence shown here is derived from an EMBL/GenBank/DDBJ whole genome shotgun (WGS) entry which is preliminary data.</text>
</comment>
<keyword evidence="3" id="KW-1185">Reference proteome</keyword>
<reference evidence="3" key="1">
    <citation type="journal article" date="2023" name="Commun. Biol.">
        <title>Genome analysis of Parmales, the sister group of diatoms, reveals the evolutionary specialization of diatoms from phago-mixotrophs to photoautotrophs.</title>
        <authorList>
            <person name="Ban H."/>
            <person name="Sato S."/>
            <person name="Yoshikawa S."/>
            <person name="Yamada K."/>
            <person name="Nakamura Y."/>
            <person name="Ichinomiya M."/>
            <person name="Sato N."/>
            <person name="Blanc-Mathieu R."/>
            <person name="Endo H."/>
            <person name="Kuwata A."/>
            <person name="Ogata H."/>
        </authorList>
    </citation>
    <scope>NUCLEOTIDE SEQUENCE [LARGE SCALE GENOMIC DNA]</scope>
    <source>
        <strain evidence="3">NIES 3700</strain>
    </source>
</reference>